<evidence type="ECO:0000256" key="1">
    <source>
        <dbReference type="SAM" id="MobiDB-lite"/>
    </source>
</evidence>
<organism evidence="4 5">
    <name type="scientific">Saccharomycopsis crataegensis</name>
    <dbReference type="NCBI Taxonomy" id="43959"/>
    <lineage>
        <taxon>Eukaryota</taxon>
        <taxon>Fungi</taxon>
        <taxon>Dikarya</taxon>
        <taxon>Ascomycota</taxon>
        <taxon>Saccharomycotina</taxon>
        <taxon>Saccharomycetes</taxon>
        <taxon>Saccharomycopsidaceae</taxon>
        <taxon>Saccharomycopsis</taxon>
    </lineage>
</organism>
<dbReference type="Pfam" id="PF02375">
    <property type="entry name" value="JmjN"/>
    <property type="match status" value="1"/>
</dbReference>
<dbReference type="GO" id="GO:0051864">
    <property type="term" value="F:histone H3K36 demethylase activity"/>
    <property type="evidence" value="ECO:0007669"/>
    <property type="project" value="TreeGrafter"/>
</dbReference>
<dbReference type="AlphaFoldDB" id="A0AAV5QGN6"/>
<feature type="region of interest" description="Disordered" evidence="1">
    <location>
        <begin position="447"/>
        <end position="474"/>
    </location>
</feature>
<evidence type="ECO:0000259" key="3">
    <source>
        <dbReference type="PROSITE" id="PS51184"/>
    </source>
</evidence>
<dbReference type="GeneID" id="90071987"/>
<dbReference type="InterPro" id="IPR003347">
    <property type="entry name" value="JmjC_dom"/>
</dbReference>
<dbReference type="SMART" id="SM00545">
    <property type="entry name" value="JmjN"/>
    <property type="match status" value="1"/>
</dbReference>
<dbReference type="Proteomes" id="UP001360560">
    <property type="component" value="Unassembled WGS sequence"/>
</dbReference>
<feature type="domain" description="JmjN" evidence="2">
    <location>
        <begin position="21"/>
        <end position="62"/>
    </location>
</feature>
<dbReference type="PANTHER" id="PTHR10694:SF7">
    <property type="entry name" value="[HISTONE H3]-TRIMETHYL-L-LYSINE(9) DEMETHYLASE"/>
    <property type="match status" value="1"/>
</dbReference>
<protein>
    <submittedName>
        <fullName evidence="4">Rph1 protein</fullName>
    </submittedName>
</protein>
<gene>
    <name evidence="4" type="ORF">DASC09_013330</name>
</gene>
<dbReference type="Pfam" id="PF02373">
    <property type="entry name" value="JmjC"/>
    <property type="match status" value="1"/>
</dbReference>
<reference evidence="4 5" key="1">
    <citation type="journal article" date="2023" name="Elife">
        <title>Identification of key yeast species and microbe-microbe interactions impacting larval growth of Drosophila in the wild.</title>
        <authorList>
            <person name="Mure A."/>
            <person name="Sugiura Y."/>
            <person name="Maeda R."/>
            <person name="Honda K."/>
            <person name="Sakurai N."/>
            <person name="Takahashi Y."/>
            <person name="Watada M."/>
            <person name="Katoh T."/>
            <person name="Gotoh A."/>
            <person name="Gotoh Y."/>
            <person name="Taniguchi I."/>
            <person name="Nakamura K."/>
            <person name="Hayashi T."/>
            <person name="Katayama T."/>
            <person name="Uemura T."/>
            <person name="Hattori Y."/>
        </authorList>
    </citation>
    <scope>NUCLEOTIDE SEQUENCE [LARGE SCALE GENOMIC DNA]</scope>
    <source>
        <strain evidence="4 5">SC-9</strain>
    </source>
</reference>
<dbReference type="SUPFAM" id="SSF51197">
    <property type="entry name" value="Clavaminate synthase-like"/>
    <property type="match status" value="1"/>
</dbReference>
<dbReference type="InterPro" id="IPR003349">
    <property type="entry name" value="JmjN"/>
</dbReference>
<dbReference type="GO" id="GO:0000785">
    <property type="term" value="C:chromatin"/>
    <property type="evidence" value="ECO:0007669"/>
    <property type="project" value="TreeGrafter"/>
</dbReference>
<keyword evidence="5" id="KW-1185">Reference proteome</keyword>
<dbReference type="GO" id="GO:0005634">
    <property type="term" value="C:nucleus"/>
    <property type="evidence" value="ECO:0007669"/>
    <property type="project" value="TreeGrafter"/>
</dbReference>
<accession>A0AAV5QGN6</accession>
<dbReference type="RefSeq" id="XP_064851008.1">
    <property type="nucleotide sequence ID" value="XM_064994936.1"/>
</dbReference>
<comment type="caution">
    <text evidence="4">The sequence shown here is derived from an EMBL/GenBank/DDBJ whole genome shotgun (WGS) entry which is preliminary data.</text>
</comment>
<sequence length="484" mass="55346">MPPIMTDNPAILPDHYSNGHVPVFTPTIDQFADFNKFVKAINSYGMESGIVKVIPPKEWVDALPQITAEKISSVKIRNPIVQNINGAKGVYVAENIEKKRTFSLPEWKKLSQMSNHQPPYPRGAKRRQSIVKNEAAAQKVDQTEFDYNINTDDFTPERCEFLENNYWKTLSYAQPMYGADCLGSIFDDSIDCWNVARLPNLLDYLDASIPGVNDAYLYAGLWKASFAWHLEDQDLYSINYLHFGAPKQWYSIPQTQAQEFYSLMVESFPENHKQCSEFLRHKTFMASPSFLESKGIQVNKVTHHQHEFIITFPFGYHAGFNYDYNLAESVNFALEEWLDMGLKSKKCECIADSVGIDVVKLINDIKKSGDNEEVNNYQLPEDKMAAKFNERHSLSPLSKEPLIQKQDDEYVGVKKTEVFKPLKIRLRFYGDGISQKKTKRKYTTTITTTTNNNNNDVDDDDDDNNNGTIESAKKPKINDGFLAV</sequence>
<evidence type="ECO:0000313" key="4">
    <source>
        <dbReference type="EMBL" id="GMM34008.1"/>
    </source>
</evidence>
<dbReference type="GO" id="GO:0010468">
    <property type="term" value="P:regulation of gene expression"/>
    <property type="evidence" value="ECO:0007669"/>
    <property type="project" value="TreeGrafter"/>
</dbReference>
<evidence type="ECO:0000313" key="5">
    <source>
        <dbReference type="Proteomes" id="UP001360560"/>
    </source>
</evidence>
<name>A0AAV5QGN6_9ASCO</name>
<dbReference type="GO" id="GO:0032454">
    <property type="term" value="F:histone H3K9 demethylase activity"/>
    <property type="evidence" value="ECO:0007669"/>
    <property type="project" value="TreeGrafter"/>
</dbReference>
<dbReference type="EMBL" id="BTFZ01000002">
    <property type="protein sequence ID" value="GMM34008.1"/>
    <property type="molecule type" value="Genomic_DNA"/>
</dbReference>
<proteinExistence type="predicted"/>
<dbReference type="PROSITE" id="PS51183">
    <property type="entry name" value="JMJN"/>
    <property type="match status" value="1"/>
</dbReference>
<evidence type="ECO:0000259" key="2">
    <source>
        <dbReference type="PROSITE" id="PS51183"/>
    </source>
</evidence>
<dbReference type="PANTHER" id="PTHR10694">
    <property type="entry name" value="LYSINE-SPECIFIC DEMETHYLASE"/>
    <property type="match status" value="1"/>
</dbReference>
<feature type="domain" description="JmjC" evidence="3">
    <location>
        <begin position="187"/>
        <end position="349"/>
    </location>
</feature>
<dbReference type="Gene3D" id="2.60.120.650">
    <property type="entry name" value="Cupin"/>
    <property type="match status" value="1"/>
</dbReference>
<dbReference type="SMART" id="SM00558">
    <property type="entry name" value="JmjC"/>
    <property type="match status" value="1"/>
</dbReference>
<dbReference type="PROSITE" id="PS51184">
    <property type="entry name" value="JMJC"/>
    <property type="match status" value="1"/>
</dbReference>